<sequence length="101" mass="10494">MHLLGGSSVPAGRGGRQQLMHSRPASTACTKLCVVLCSASRAIIPSTCLPLHLTLHCDPPLPPAYPPHHPAPPSAHIDTTHSPISPGGLCSTPTRPGCELR</sequence>
<feature type="region of interest" description="Disordered" evidence="1">
    <location>
        <begin position="1"/>
        <end position="24"/>
    </location>
</feature>
<dbReference type="EMBL" id="VSRR010033815">
    <property type="protein sequence ID" value="MPC71945.1"/>
    <property type="molecule type" value="Genomic_DNA"/>
</dbReference>
<feature type="compositionally biased region" description="Pro residues" evidence="1">
    <location>
        <begin position="62"/>
        <end position="73"/>
    </location>
</feature>
<dbReference type="AlphaFoldDB" id="A0A5B7HQH4"/>
<keyword evidence="3" id="KW-1185">Reference proteome</keyword>
<gene>
    <name evidence="2" type="ORF">E2C01_066237</name>
</gene>
<dbReference type="Proteomes" id="UP000324222">
    <property type="component" value="Unassembled WGS sequence"/>
</dbReference>
<evidence type="ECO:0000313" key="2">
    <source>
        <dbReference type="EMBL" id="MPC71945.1"/>
    </source>
</evidence>
<accession>A0A5B7HQH4</accession>
<feature type="region of interest" description="Disordered" evidence="1">
    <location>
        <begin position="62"/>
        <end position="101"/>
    </location>
</feature>
<evidence type="ECO:0000256" key="1">
    <source>
        <dbReference type="SAM" id="MobiDB-lite"/>
    </source>
</evidence>
<name>A0A5B7HQH4_PORTR</name>
<protein>
    <submittedName>
        <fullName evidence="2">Uncharacterized protein</fullName>
    </submittedName>
</protein>
<organism evidence="2 3">
    <name type="scientific">Portunus trituberculatus</name>
    <name type="common">Swimming crab</name>
    <name type="synonym">Neptunus trituberculatus</name>
    <dbReference type="NCBI Taxonomy" id="210409"/>
    <lineage>
        <taxon>Eukaryota</taxon>
        <taxon>Metazoa</taxon>
        <taxon>Ecdysozoa</taxon>
        <taxon>Arthropoda</taxon>
        <taxon>Crustacea</taxon>
        <taxon>Multicrustacea</taxon>
        <taxon>Malacostraca</taxon>
        <taxon>Eumalacostraca</taxon>
        <taxon>Eucarida</taxon>
        <taxon>Decapoda</taxon>
        <taxon>Pleocyemata</taxon>
        <taxon>Brachyura</taxon>
        <taxon>Eubrachyura</taxon>
        <taxon>Portunoidea</taxon>
        <taxon>Portunidae</taxon>
        <taxon>Portuninae</taxon>
        <taxon>Portunus</taxon>
    </lineage>
</organism>
<reference evidence="2 3" key="1">
    <citation type="submission" date="2019-05" db="EMBL/GenBank/DDBJ databases">
        <title>Another draft genome of Portunus trituberculatus and its Hox gene families provides insights of decapod evolution.</title>
        <authorList>
            <person name="Jeong J.-H."/>
            <person name="Song I."/>
            <person name="Kim S."/>
            <person name="Choi T."/>
            <person name="Kim D."/>
            <person name="Ryu S."/>
            <person name="Kim W."/>
        </authorList>
    </citation>
    <scope>NUCLEOTIDE SEQUENCE [LARGE SCALE GENOMIC DNA]</scope>
    <source>
        <tissue evidence="2">Muscle</tissue>
    </source>
</reference>
<evidence type="ECO:0000313" key="3">
    <source>
        <dbReference type="Proteomes" id="UP000324222"/>
    </source>
</evidence>
<comment type="caution">
    <text evidence="2">The sequence shown here is derived from an EMBL/GenBank/DDBJ whole genome shotgun (WGS) entry which is preliminary data.</text>
</comment>
<proteinExistence type="predicted"/>